<keyword evidence="4 7" id="KW-0031">Aminopeptidase</keyword>
<dbReference type="InterPro" id="IPR008283">
    <property type="entry name" value="Peptidase_M17_N"/>
</dbReference>
<evidence type="ECO:0000256" key="3">
    <source>
        <dbReference type="ARBA" id="ARBA00009528"/>
    </source>
</evidence>
<comment type="subcellular location">
    <subcellularLocation>
        <location evidence="7">Cytoplasm</location>
    </subcellularLocation>
</comment>
<gene>
    <name evidence="7" type="primary">pepA</name>
    <name evidence="9" type="ORF">IAA86_05830</name>
</gene>
<dbReference type="HAMAP" id="MF_00181">
    <property type="entry name" value="Cytosol_peptidase_M17"/>
    <property type="match status" value="1"/>
</dbReference>
<dbReference type="PROSITE" id="PS00631">
    <property type="entry name" value="CYTOSOL_AP"/>
    <property type="match status" value="1"/>
</dbReference>
<dbReference type="PANTHER" id="PTHR11963">
    <property type="entry name" value="LEUCINE AMINOPEPTIDASE-RELATED"/>
    <property type="match status" value="1"/>
</dbReference>
<evidence type="ECO:0000256" key="7">
    <source>
        <dbReference type="HAMAP-Rule" id="MF_00181"/>
    </source>
</evidence>
<dbReference type="GO" id="GO:0070006">
    <property type="term" value="F:metalloaminopeptidase activity"/>
    <property type="evidence" value="ECO:0007669"/>
    <property type="project" value="InterPro"/>
</dbReference>
<dbReference type="Gene3D" id="3.40.630.10">
    <property type="entry name" value="Zn peptidases"/>
    <property type="match status" value="1"/>
</dbReference>
<dbReference type="Pfam" id="PF02789">
    <property type="entry name" value="Peptidase_M17_N"/>
    <property type="match status" value="1"/>
</dbReference>
<comment type="catalytic activity">
    <reaction evidence="2 7">
        <text>Release of an N-terminal amino acid, preferentially leucine, but not glutamic or aspartic acids.</text>
        <dbReference type="EC" id="3.4.11.10"/>
    </reaction>
</comment>
<feature type="binding site" evidence="7">
    <location>
        <position position="273"/>
    </location>
    <ligand>
        <name>Mn(2+)</name>
        <dbReference type="ChEBI" id="CHEBI:29035"/>
        <label>2</label>
    </ligand>
</feature>
<sequence>MDISVKNQELTNALCNALVIGVFEDDKTLTQSQKKLDSSLGGLISDYIIKKEGFKGKFADSEIVPTYLKIPSDKIMLVGLGKKKEFTNTKLVELSAKVIKQLDKTLNVKNVCFELLGVQSGNFDTQKCAQAISEGILIATYDFDKYKSKKSNSQIKKVKITTDNTKDEKLAKAGVNCAKIICSAMDFTKDLINEPAQNATPEAISEIAKNLGTDLGLEFSVYNKKQLQQMNFNTFLAVGQGSAHEPKFIHLAYKPTKKAKKKIVLIGKGITFDSGGLDIKPANSMLTMKTDMSGCATVLGIIQAIAALKPDVEVHALSALCENMPSGTSYKQGDIITAKNGKTIEVDNTDAEGRLTLADVLTYADELEADEIIDIATLTGACIVALGQNITGIMGNNPDTIKKIIQKGKECGEALWELPIFDDMQDMLKSDVADMRNTGSRFAGASVAGRFLQNFTKSKNWVHLDIAGTAFIDKPYRELNKGATGVLIRTLTNHIMSM</sequence>
<keyword evidence="6 7" id="KW-0378">Hydrolase</keyword>
<feature type="active site" evidence="7">
    <location>
        <position position="280"/>
    </location>
</feature>
<dbReference type="PANTHER" id="PTHR11963:SF23">
    <property type="entry name" value="CYTOSOL AMINOPEPTIDASE"/>
    <property type="match status" value="1"/>
</dbReference>
<dbReference type="PRINTS" id="PR00481">
    <property type="entry name" value="LAMNOPPTDASE"/>
</dbReference>
<dbReference type="GO" id="GO:0005737">
    <property type="term" value="C:cytoplasm"/>
    <property type="evidence" value="ECO:0007669"/>
    <property type="project" value="UniProtKB-SubCell"/>
</dbReference>
<dbReference type="Proteomes" id="UP000886865">
    <property type="component" value="Unassembled WGS sequence"/>
</dbReference>
<dbReference type="GO" id="GO:0006508">
    <property type="term" value="P:proteolysis"/>
    <property type="evidence" value="ECO:0007669"/>
    <property type="project" value="UniProtKB-KW"/>
</dbReference>
<dbReference type="Gene3D" id="3.40.220.10">
    <property type="entry name" value="Leucine Aminopeptidase, subunit E, domain 1"/>
    <property type="match status" value="1"/>
</dbReference>
<feature type="binding site" evidence="7">
    <location>
        <position position="352"/>
    </location>
    <ligand>
        <name>Mn(2+)</name>
        <dbReference type="ChEBI" id="CHEBI:29035"/>
        <label>2</label>
    </ligand>
</feature>
<dbReference type="SUPFAM" id="SSF52949">
    <property type="entry name" value="Macro domain-like"/>
    <property type="match status" value="1"/>
</dbReference>
<keyword evidence="5 7" id="KW-0645">Protease</keyword>
<evidence type="ECO:0000256" key="4">
    <source>
        <dbReference type="ARBA" id="ARBA00022438"/>
    </source>
</evidence>
<dbReference type="InterPro" id="IPR000819">
    <property type="entry name" value="Peptidase_M17_C"/>
</dbReference>
<dbReference type="CDD" id="cd00433">
    <property type="entry name" value="Peptidase_M17"/>
    <property type="match status" value="1"/>
</dbReference>
<protein>
    <recommendedName>
        <fullName evidence="7">Probable cytosol aminopeptidase</fullName>
        <ecNumber evidence="7">3.4.11.1</ecNumber>
    </recommendedName>
    <alternativeName>
        <fullName evidence="7">Leucine aminopeptidase</fullName>
        <shortName evidence="7">LAP</shortName>
        <ecNumber evidence="7">3.4.11.10</ecNumber>
    </alternativeName>
    <alternativeName>
        <fullName evidence="7">Leucyl aminopeptidase</fullName>
    </alternativeName>
</protein>
<evidence type="ECO:0000256" key="6">
    <source>
        <dbReference type="ARBA" id="ARBA00022801"/>
    </source>
</evidence>
<feature type="binding site" evidence="7">
    <location>
        <position position="268"/>
    </location>
    <ligand>
        <name>Mn(2+)</name>
        <dbReference type="ChEBI" id="CHEBI:29035"/>
        <label>2</label>
    </ligand>
</feature>
<dbReference type="Pfam" id="PF00883">
    <property type="entry name" value="Peptidase_M17"/>
    <property type="match status" value="1"/>
</dbReference>
<dbReference type="EC" id="3.4.11.1" evidence="7"/>
<keyword evidence="7" id="KW-0963">Cytoplasm</keyword>
<proteinExistence type="inferred from homology"/>
<dbReference type="NCBIfam" id="NF002083">
    <property type="entry name" value="PRK00913.3-5"/>
    <property type="match status" value="1"/>
</dbReference>
<evidence type="ECO:0000313" key="10">
    <source>
        <dbReference type="Proteomes" id="UP000886865"/>
    </source>
</evidence>
<reference evidence="9" key="2">
    <citation type="journal article" date="2021" name="PeerJ">
        <title>Extensive microbial diversity within the chicken gut microbiome revealed by metagenomics and culture.</title>
        <authorList>
            <person name="Gilroy R."/>
            <person name="Ravi A."/>
            <person name="Getino M."/>
            <person name="Pursley I."/>
            <person name="Horton D.L."/>
            <person name="Alikhan N.F."/>
            <person name="Baker D."/>
            <person name="Gharbi K."/>
            <person name="Hall N."/>
            <person name="Watson M."/>
            <person name="Adriaenssens E.M."/>
            <person name="Foster-Nyarko E."/>
            <person name="Jarju S."/>
            <person name="Secka A."/>
            <person name="Antonio M."/>
            <person name="Oren A."/>
            <person name="Chaudhuri R.R."/>
            <person name="La Ragione R."/>
            <person name="Hildebrand F."/>
            <person name="Pallen M.J."/>
        </authorList>
    </citation>
    <scope>NUCLEOTIDE SEQUENCE</scope>
    <source>
        <strain evidence="9">CHK152-2871</strain>
    </source>
</reference>
<evidence type="ECO:0000259" key="8">
    <source>
        <dbReference type="PROSITE" id="PS00631"/>
    </source>
</evidence>
<comment type="similarity">
    <text evidence="3 7">Belongs to the peptidase M17 family.</text>
</comment>
<keyword evidence="7" id="KW-0464">Manganese</keyword>
<comment type="caution">
    <text evidence="9">The sequence shown here is derived from an EMBL/GenBank/DDBJ whole genome shotgun (WGS) entry which is preliminary data.</text>
</comment>
<feature type="binding site" evidence="7">
    <location>
        <position position="273"/>
    </location>
    <ligand>
        <name>Mn(2+)</name>
        <dbReference type="ChEBI" id="CHEBI:29035"/>
        <label>1</label>
    </ligand>
</feature>
<dbReference type="NCBIfam" id="NF002074">
    <property type="entry name" value="PRK00913.1-4"/>
    <property type="match status" value="1"/>
</dbReference>
<organism evidence="9 10">
    <name type="scientific">Candidatus Galligastranaerophilus intestinavium</name>
    <dbReference type="NCBI Taxonomy" id="2840836"/>
    <lineage>
        <taxon>Bacteria</taxon>
        <taxon>Candidatus Galligastranaerophilus</taxon>
    </lineage>
</organism>
<dbReference type="InterPro" id="IPR023042">
    <property type="entry name" value="Peptidase_M17_leu_NH2_pept"/>
</dbReference>
<reference evidence="9" key="1">
    <citation type="submission" date="2020-10" db="EMBL/GenBank/DDBJ databases">
        <authorList>
            <person name="Gilroy R."/>
        </authorList>
    </citation>
    <scope>NUCLEOTIDE SEQUENCE</scope>
    <source>
        <strain evidence="9">CHK152-2871</strain>
    </source>
</reference>
<dbReference type="EMBL" id="DVJQ01000049">
    <property type="protein sequence ID" value="HIS74519.1"/>
    <property type="molecule type" value="Genomic_DNA"/>
</dbReference>
<dbReference type="InterPro" id="IPR011356">
    <property type="entry name" value="Leucine_aapep/pepB"/>
</dbReference>
<dbReference type="GO" id="GO:0030145">
    <property type="term" value="F:manganese ion binding"/>
    <property type="evidence" value="ECO:0007669"/>
    <property type="project" value="UniProtKB-UniRule"/>
</dbReference>
<feature type="domain" description="Cytosol aminopeptidase" evidence="8">
    <location>
        <begin position="348"/>
        <end position="355"/>
    </location>
</feature>
<feature type="binding site" evidence="7">
    <location>
        <position position="291"/>
    </location>
    <ligand>
        <name>Mn(2+)</name>
        <dbReference type="ChEBI" id="CHEBI:29035"/>
        <label>2</label>
    </ligand>
</feature>
<dbReference type="AlphaFoldDB" id="A0A9D1FJ79"/>
<keyword evidence="7" id="KW-0479">Metal-binding</keyword>
<evidence type="ECO:0000256" key="5">
    <source>
        <dbReference type="ARBA" id="ARBA00022670"/>
    </source>
</evidence>
<feature type="binding site" evidence="7">
    <location>
        <position position="352"/>
    </location>
    <ligand>
        <name>Mn(2+)</name>
        <dbReference type="ChEBI" id="CHEBI:29035"/>
        <label>1</label>
    </ligand>
</feature>
<comment type="cofactor">
    <cofactor evidence="7">
        <name>Mn(2+)</name>
        <dbReference type="ChEBI" id="CHEBI:29035"/>
    </cofactor>
    <text evidence="7">Binds 2 manganese ions per subunit.</text>
</comment>
<feature type="active site" evidence="7">
    <location>
        <position position="354"/>
    </location>
</feature>
<comment type="function">
    <text evidence="7">Presumably involved in the processing and regular turnover of intracellular proteins. Catalyzes the removal of unsubstituted N-terminal amino acids from various peptides.</text>
</comment>
<dbReference type="SUPFAM" id="SSF53187">
    <property type="entry name" value="Zn-dependent exopeptidases"/>
    <property type="match status" value="1"/>
</dbReference>
<evidence type="ECO:0000313" key="9">
    <source>
        <dbReference type="EMBL" id="HIS74519.1"/>
    </source>
</evidence>
<dbReference type="EC" id="3.4.11.10" evidence="7"/>
<feature type="binding site" evidence="7">
    <location>
        <position position="350"/>
    </location>
    <ligand>
        <name>Mn(2+)</name>
        <dbReference type="ChEBI" id="CHEBI:29035"/>
        <label>1</label>
    </ligand>
</feature>
<evidence type="ECO:0000256" key="2">
    <source>
        <dbReference type="ARBA" id="ARBA00000967"/>
    </source>
</evidence>
<name>A0A9D1FJ79_9BACT</name>
<dbReference type="InterPro" id="IPR043472">
    <property type="entry name" value="Macro_dom-like"/>
</dbReference>
<comment type="catalytic activity">
    <reaction evidence="1 7">
        <text>Release of an N-terminal amino acid, Xaa-|-Yaa-, in which Xaa is preferably Leu, but may be other amino acids including Pro although not Arg or Lys, and Yaa may be Pro. Amino acid amides and methyl esters are also readily hydrolyzed, but rates on arylamides are exceedingly low.</text>
        <dbReference type="EC" id="3.4.11.1"/>
    </reaction>
</comment>
<evidence type="ECO:0000256" key="1">
    <source>
        <dbReference type="ARBA" id="ARBA00000135"/>
    </source>
</evidence>
<accession>A0A9D1FJ79</accession>
<dbReference type="NCBIfam" id="NF002073">
    <property type="entry name" value="PRK00913.1-2"/>
    <property type="match status" value="1"/>
</dbReference>